<dbReference type="Proteomes" id="UP000308508">
    <property type="component" value="Unassembled WGS sequence"/>
</dbReference>
<evidence type="ECO:0000256" key="2">
    <source>
        <dbReference type="SAM" id="Phobius"/>
    </source>
</evidence>
<comment type="caution">
    <text evidence="3">The sequence shown here is derived from an EMBL/GenBank/DDBJ whole genome shotgun (WGS) entry which is preliminary data.</text>
</comment>
<reference evidence="3 4" key="1">
    <citation type="submission" date="2019-04" db="EMBL/GenBank/DDBJ databases">
        <authorList>
            <person name="Grouzdev D.S."/>
            <person name="Nazina T.N."/>
        </authorList>
    </citation>
    <scope>NUCLEOTIDE SEQUENCE [LARGE SCALE GENOMIC DNA]</scope>
    <source>
        <strain evidence="3 4">SHC 3-19</strain>
    </source>
</reference>
<feature type="compositionally biased region" description="Polar residues" evidence="1">
    <location>
        <begin position="802"/>
        <end position="818"/>
    </location>
</feature>
<organism evidence="3 4">
    <name type="scientific">Thermomonas fusca</name>
    <dbReference type="NCBI Taxonomy" id="215690"/>
    <lineage>
        <taxon>Bacteria</taxon>
        <taxon>Pseudomonadati</taxon>
        <taxon>Pseudomonadota</taxon>
        <taxon>Gammaproteobacteria</taxon>
        <taxon>Lysobacterales</taxon>
        <taxon>Lysobacteraceae</taxon>
        <taxon>Thermomonas</taxon>
    </lineage>
</organism>
<feature type="transmembrane region" description="Helical" evidence="2">
    <location>
        <begin position="70"/>
        <end position="87"/>
    </location>
</feature>
<dbReference type="AlphaFoldDB" id="A0A5R9PHX7"/>
<keyword evidence="2" id="KW-0812">Transmembrane</keyword>
<feature type="compositionally biased region" description="Low complexity" evidence="1">
    <location>
        <begin position="614"/>
        <end position="624"/>
    </location>
</feature>
<dbReference type="EMBL" id="SROY01000001">
    <property type="protein sequence ID" value="TLX23002.1"/>
    <property type="molecule type" value="Genomic_DNA"/>
</dbReference>
<feature type="region of interest" description="Disordered" evidence="1">
    <location>
        <begin position="802"/>
        <end position="838"/>
    </location>
</feature>
<sequence length="838" mass="91632">MTTGHSIWRRLAAATGKGLLVLARQLFAGLRALTRFLALRVMPASWRWLRGSAFPALQRFYRWLPHRRKVVAGALLAVSATGALLWLQPSWLAPLRDGGPPQAEPVEVSRQQARWVDRILSDDWQAQKDGTRALLESIGATVLETGAAVPAEPGFFVRQEELLILAMDGARKATTSRLSLAEYGFMLQDFGFPFAEDRVASLAMQEAVRDWVGKALDDASTPGAQAARFLHAMAARQQPAIDLASSGWSAEQYRMTHLELFVLTAALLQDTPRQPTPARRIAFDPLDLLVPKAYASGAAGDSCAIAKDAYERSGAVQPGEKTMEAVSGYLLDLAIDAGNVADARVAAKRMAAAAKAAKALNLVAKLQKLMMLYSSLEVRVVADQPSVHKPSREEPGREVVFTATVEIDEEKYREYKRASEQSPHYRTLKACLKSLGLPAPSNEDDLVKDMENWEVSWDLWGGSHAKGGAHASWSTEKNAFESRNLRRKRLEMQGETRGTSRFIIDIHREDTPHEGEVTSRYVRGTATLHTDTMPGTEAAQSYEDAAKTLMAGDVRTGALALIANTIGLVGSLATELAVNWAQRLLDPEVDAPVEIVFHQPGHAGYGYEGTVQATTSRQHSSSRSTQHRSRRATATMTHTEKRQGQASLQASGIRPTRMRYTRFQERRDTAVWEMEGQASVSGSLAVSSINSGEELCIAGIKAAKVERNFGVRSNGSSSEAIDYAMRIEQTGSREQGYRMQVYLTGAGITFDTASTHHSMKGEGCEFAGGHEHTKTETGSASMGFPGLVEDYAIDAPFPKTISGTRSVKNGDGSTTQWRWNFRRTGPFRQEPAANGTGR</sequence>
<evidence type="ECO:0000313" key="4">
    <source>
        <dbReference type="Proteomes" id="UP000308508"/>
    </source>
</evidence>
<accession>A0A5R9PHX7</accession>
<dbReference type="STRING" id="1123377.GCA_000423885_01515"/>
<keyword evidence="2" id="KW-0472">Membrane</keyword>
<proteinExistence type="predicted"/>
<gene>
    <name evidence="3" type="ORF">E5S66_02985</name>
</gene>
<protein>
    <submittedName>
        <fullName evidence="3">Uncharacterized protein</fullName>
    </submittedName>
</protein>
<keyword evidence="4" id="KW-1185">Reference proteome</keyword>
<evidence type="ECO:0000256" key="1">
    <source>
        <dbReference type="SAM" id="MobiDB-lite"/>
    </source>
</evidence>
<evidence type="ECO:0000313" key="3">
    <source>
        <dbReference type="EMBL" id="TLX23002.1"/>
    </source>
</evidence>
<dbReference type="RefSeq" id="WP_138347349.1">
    <property type="nucleotide sequence ID" value="NZ_SROY01000001.1"/>
</dbReference>
<name>A0A5R9PHX7_9GAMM</name>
<feature type="region of interest" description="Disordered" evidence="1">
    <location>
        <begin position="614"/>
        <end position="651"/>
    </location>
</feature>
<keyword evidence="2" id="KW-1133">Transmembrane helix</keyword>